<accession>G7Y303</accession>
<dbReference type="EMBL" id="DF142835">
    <property type="protein sequence ID" value="GAA47366.1"/>
    <property type="molecule type" value="Genomic_DNA"/>
</dbReference>
<dbReference type="AlphaFoldDB" id="G7Y303"/>
<gene>
    <name evidence="1" type="ORF">CLF_100271</name>
</gene>
<organism evidence="1 2">
    <name type="scientific">Clonorchis sinensis</name>
    <name type="common">Chinese liver fluke</name>
    <dbReference type="NCBI Taxonomy" id="79923"/>
    <lineage>
        <taxon>Eukaryota</taxon>
        <taxon>Metazoa</taxon>
        <taxon>Spiralia</taxon>
        <taxon>Lophotrochozoa</taxon>
        <taxon>Platyhelminthes</taxon>
        <taxon>Trematoda</taxon>
        <taxon>Digenea</taxon>
        <taxon>Opisthorchiida</taxon>
        <taxon>Opisthorchiata</taxon>
        <taxon>Opisthorchiidae</taxon>
        <taxon>Clonorchis</taxon>
    </lineage>
</organism>
<dbReference type="Proteomes" id="UP000008909">
    <property type="component" value="Unassembled WGS sequence"/>
</dbReference>
<reference evidence="1" key="1">
    <citation type="journal article" date="2011" name="Genome Biol.">
        <title>The draft genome of the carcinogenic human liver fluke Clonorchis sinensis.</title>
        <authorList>
            <person name="Wang X."/>
            <person name="Chen W."/>
            <person name="Huang Y."/>
            <person name="Sun J."/>
            <person name="Men J."/>
            <person name="Liu H."/>
            <person name="Luo F."/>
            <person name="Guo L."/>
            <person name="Lv X."/>
            <person name="Deng C."/>
            <person name="Zhou C."/>
            <person name="Fan Y."/>
            <person name="Li X."/>
            <person name="Huang L."/>
            <person name="Hu Y."/>
            <person name="Liang C."/>
            <person name="Hu X."/>
            <person name="Xu J."/>
            <person name="Yu X."/>
        </authorList>
    </citation>
    <scope>NUCLEOTIDE SEQUENCE [LARGE SCALE GENOMIC DNA]</scope>
    <source>
        <strain evidence="1">Henan</strain>
    </source>
</reference>
<evidence type="ECO:0000313" key="2">
    <source>
        <dbReference type="Proteomes" id="UP000008909"/>
    </source>
</evidence>
<keyword evidence="2" id="KW-1185">Reference proteome</keyword>
<name>G7Y303_CLOSI</name>
<sequence length="190" mass="21352">MEDKVDGSSRTAPSFISDLFTNNHPFETFFGMLISVFRARFFELLVSLLETSWEKELPRRESSTLLPHHCMFENLLVIIGNCSRPLRGLIAVGSAFSVQQHHLHLAAYQQIYLTTEVPVPTLPAAAAYSPVRTYQARVTKPQSSDKTVVPPPTHLSPLQAPYWSTIKYIAHTSTPHARTFSHTIPTDMFG</sequence>
<evidence type="ECO:0000313" key="1">
    <source>
        <dbReference type="EMBL" id="GAA47366.1"/>
    </source>
</evidence>
<proteinExistence type="predicted"/>
<protein>
    <submittedName>
        <fullName evidence="1">Uncharacterized protein</fullName>
    </submittedName>
</protein>
<reference key="2">
    <citation type="submission" date="2011-10" db="EMBL/GenBank/DDBJ databases">
        <title>The genome and transcriptome sequence of Clonorchis sinensis provide insights into the carcinogenic liver fluke.</title>
        <authorList>
            <person name="Wang X."/>
            <person name="Huang Y."/>
            <person name="Chen W."/>
            <person name="Liu H."/>
            <person name="Guo L."/>
            <person name="Chen Y."/>
            <person name="Luo F."/>
            <person name="Zhou W."/>
            <person name="Sun J."/>
            <person name="Mao Q."/>
            <person name="Liang P."/>
            <person name="Zhou C."/>
            <person name="Tian Y."/>
            <person name="Men J."/>
            <person name="Lv X."/>
            <person name="Huang L."/>
            <person name="Zhou J."/>
            <person name="Hu Y."/>
            <person name="Li R."/>
            <person name="Zhang F."/>
            <person name="Lei H."/>
            <person name="Li X."/>
            <person name="Hu X."/>
            <person name="Liang C."/>
            <person name="Xu J."/>
            <person name="Wu Z."/>
            <person name="Yu X."/>
        </authorList>
    </citation>
    <scope>NUCLEOTIDE SEQUENCE</scope>
    <source>
        <strain>Henan</strain>
    </source>
</reference>